<keyword evidence="1" id="KW-1133">Transmembrane helix</keyword>
<keyword evidence="1" id="KW-0812">Transmembrane</keyword>
<feature type="transmembrane region" description="Helical" evidence="1">
    <location>
        <begin position="6"/>
        <end position="22"/>
    </location>
</feature>
<organism evidence="2 3">
    <name type="scientific">Saccharothrix variisporea</name>
    <dbReference type="NCBI Taxonomy" id="543527"/>
    <lineage>
        <taxon>Bacteria</taxon>
        <taxon>Bacillati</taxon>
        <taxon>Actinomycetota</taxon>
        <taxon>Actinomycetes</taxon>
        <taxon>Pseudonocardiales</taxon>
        <taxon>Pseudonocardiaceae</taxon>
        <taxon>Saccharothrix</taxon>
    </lineage>
</organism>
<gene>
    <name evidence="2" type="ORF">DFJ66_7292</name>
</gene>
<feature type="transmembrane region" description="Helical" evidence="1">
    <location>
        <begin position="172"/>
        <end position="192"/>
    </location>
</feature>
<feature type="transmembrane region" description="Helical" evidence="1">
    <location>
        <begin position="199"/>
        <end position="218"/>
    </location>
</feature>
<evidence type="ECO:0000256" key="1">
    <source>
        <dbReference type="SAM" id="Phobius"/>
    </source>
</evidence>
<dbReference type="OrthoDB" id="940913at2"/>
<keyword evidence="1" id="KW-0472">Membrane</keyword>
<keyword evidence="3" id="KW-1185">Reference proteome</keyword>
<dbReference type="AlphaFoldDB" id="A0A495XIZ3"/>
<name>A0A495XIZ3_9PSEU</name>
<dbReference type="EMBL" id="RBXR01000001">
    <property type="protein sequence ID" value="RKT73952.1"/>
    <property type="molecule type" value="Genomic_DNA"/>
</dbReference>
<sequence>MITTVVIAVVALVGGLVVNWLLKKRRRLDTGEALTIRDLSSPMETLAVLLLAFVLVVAAESYSAAEEAVRVEANVVDNFFEVAEFAPQPAARTLQGATVCYARAVLAHEWPSLEDGGGGSSKPSTWSTQFRAVFKEIGADNGVFETLVQADRDRSDARSQRIAQATPAIPAVLYWFMVLSLAVMVVAFAFNLPARGKRAEVVGLVVLTTLVTLSLLLIRDVDRPFGGAIGISPEAMAHTEADIAEDFADAYGQNALPCDAEGNRRES</sequence>
<proteinExistence type="predicted"/>
<accession>A0A495XIZ3</accession>
<evidence type="ECO:0000313" key="2">
    <source>
        <dbReference type="EMBL" id="RKT73952.1"/>
    </source>
</evidence>
<dbReference type="RefSeq" id="WP_121228109.1">
    <property type="nucleotide sequence ID" value="NZ_JBIUBA010000063.1"/>
</dbReference>
<dbReference type="InterPro" id="IPR025333">
    <property type="entry name" value="DUF4239"/>
</dbReference>
<dbReference type="Proteomes" id="UP000272729">
    <property type="component" value="Unassembled WGS sequence"/>
</dbReference>
<dbReference type="Pfam" id="PF14023">
    <property type="entry name" value="Bestrophin-like"/>
    <property type="match status" value="1"/>
</dbReference>
<reference evidence="2 3" key="1">
    <citation type="submission" date="2018-10" db="EMBL/GenBank/DDBJ databases">
        <title>Sequencing the genomes of 1000 actinobacteria strains.</title>
        <authorList>
            <person name="Klenk H.-P."/>
        </authorList>
    </citation>
    <scope>NUCLEOTIDE SEQUENCE [LARGE SCALE GENOMIC DNA]</scope>
    <source>
        <strain evidence="2 3">DSM 43911</strain>
    </source>
</reference>
<evidence type="ECO:0000313" key="3">
    <source>
        <dbReference type="Proteomes" id="UP000272729"/>
    </source>
</evidence>
<comment type="caution">
    <text evidence="2">The sequence shown here is derived from an EMBL/GenBank/DDBJ whole genome shotgun (WGS) entry which is preliminary data.</text>
</comment>
<protein>
    <submittedName>
        <fullName evidence="2">Uncharacterized protein DUF4239</fullName>
    </submittedName>
</protein>